<keyword evidence="1 5" id="KW-0489">Methyltransferase</keyword>
<dbReference type="Proteomes" id="UP000306378">
    <property type="component" value="Unassembled WGS sequence"/>
</dbReference>
<dbReference type="Gene3D" id="3.40.50.150">
    <property type="entry name" value="Vaccinia Virus protein VP39"/>
    <property type="match status" value="2"/>
</dbReference>
<dbReference type="PANTHER" id="PTHR14911:SF13">
    <property type="entry name" value="TRNA (GUANINE(6)-N2)-METHYLTRANSFERASE THUMP3"/>
    <property type="match status" value="1"/>
</dbReference>
<dbReference type="EC" id="2.1.1.-" evidence="3"/>
<comment type="caution">
    <text evidence="5">The sequence shown here is derived from an EMBL/GenBank/DDBJ whole genome shotgun (WGS) entry which is preliminary data.</text>
</comment>
<evidence type="ECO:0000313" key="6">
    <source>
        <dbReference type="Proteomes" id="UP000306378"/>
    </source>
</evidence>
<dbReference type="EMBL" id="VBUT01000005">
    <property type="protein sequence ID" value="TLF77695.1"/>
    <property type="molecule type" value="Genomic_DNA"/>
</dbReference>
<evidence type="ECO:0000313" key="5">
    <source>
        <dbReference type="EMBL" id="TLF77695.1"/>
    </source>
</evidence>
<reference evidence="5 6" key="1">
    <citation type="submission" date="2019-05" db="EMBL/GenBank/DDBJ databases">
        <title>Genomes sequences of two Nocardia cyriacigeorgica environmental isolates, type strains Nocardia asteroides ATCC 19247 and Nocardia cyriacigeorgica DSM 44484.</title>
        <authorList>
            <person name="Vautrin F."/>
            <person name="Bergeron E."/>
            <person name="Dubost A."/>
            <person name="Abrouk D."/>
            <person name="Rodriguez Nava V."/>
            <person name="Pujic P."/>
        </authorList>
    </citation>
    <scope>NUCLEOTIDE SEQUENCE [LARGE SCALE GENOMIC DNA]</scope>
    <source>
        <strain evidence="5 6">EML 446</strain>
    </source>
</reference>
<dbReference type="RefSeq" id="WP_068043503.1">
    <property type="nucleotide sequence ID" value="NZ_JADLPF010000003.1"/>
</dbReference>
<dbReference type="GO" id="GO:0016423">
    <property type="term" value="F:tRNA (guanine) methyltransferase activity"/>
    <property type="evidence" value="ECO:0007669"/>
    <property type="project" value="TreeGrafter"/>
</dbReference>
<evidence type="ECO:0000256" key="1">
    <source>
        <dbReference type="ARBA" id="ARBA00022603"/>
    </source>
</evidence>
<dbReference type="GO" id="GO:0030488">
    <property type="term" value="P:tRNA methylation"/>
    <property type="evidence" value="ECO:0007669"/>
    <property type="project" value="TreeGrafter"/>
</dbReference>
<dbReference type="AlphaFoldDB" id="A0A5R8NPY8"/>
<dbReference type="SUPFAM" id="SSF53335">
    <property type="entry name" value="S-adenosyl-L-methionine-dependent methyltransferases"/>
    <property type="match status" value="1"/>
</dbReference>
<evidence type="ECO:0000259" key="4">
    <source>
        <dbReference type="Pfam" id="PF01555"/>
    </source>
</evidence>
<dbReference type="PANTHER" id="PTHR14911">
    <property type="entry name" value="THUMP DOMAIN-CONTAINING"/>
    <property type="match status" value="1"/>
</dbReference>
<dbReference type="InterPro" id="IPR001091">
    <property type="entry name" value="RM_Methyltransferase"/>
</dbReference>
<name>A0A5R8NPY8_9NOCA</name>
<sequence>MTAIREPRTAVRTTISANGASVWATAQAAPATQRTGRYHPDSTKHPAKMLPAIAAHAIEAYSRPGDLILDPMCGIGTTLVEALHTGRRAVGVEYETRWADLARTNIDLARTTGNDLDAAVYQGDARKLPDLLPEALRGQVDLVITSPPYGDSTHGHVRAKPGEGVHKYDHRYGAVLDRGNLANVGIGRLLSGFTKILTGVADYLKPGGHVVITARPWRQHAELVDLPTHITTCGTLAGLTPVERCVALLGRLAEDGIVARSSFFQRDFIVKNRREGLPVHLIAHEDVLVFQRRQAVSSSELQRFPRNPVWGPAAFWETDAWIGKEAGDLAA</sequence>
<dbReference type="InterPro" id="IPR029063">
    <property type="entry name" value="SAM-dependent_MTases_sf"/>
</dbReference>
<dbReference type="PRINTS" id="PR00508">
    <property type="entry name" value="S21N4MTFRASE"/>
</dbReference>
<keyword evidence="2 5" id="KW-0808">Transferase</keyword>
<dbReference type="InterPro" id="IPR002941">
    <property type="entry name" value="DNA_methylase_N4/N6"/>
</dbReference>
<evidence type="ECO:0000256" key="3">
    <source>
        <dbReference type="RuleBase" id="RU362026"/>
    </source>
</evidence>
<dbReference type="Pfam" id="PF01555">
    <property type="entry name" value="N6_N4_Mtase"/>
    <property type="match status" value="1"/>
</dbReference>
<dbReference type="GO" id="GO:0008170">
    <property type="term" value="F:N-methyltransferase activity"/>
    <property type="evidence" value="ECO:0007669"/>
    <property type="project" value="InterPro"/>
</dbReference>
<protein>
    <recommendedName>
        <fullName evidence="3">Methyltransferase</fullName>
        <ecNumber evidence="3">2.1.1.-</ecNumber>
    </recommendedName>
</protein>
<comment type="similarity">
    <text evidence="3">Belongs to the N(4)/N(6)-methyltransferase family.</text>
</comment>
<gene>
    <name evidence="5" type="ORF">FEK34_15455</name>
</gene>
<dbReference type="CDD" id="cd02440">
    <property type="entry name" value="AdoMet_MTases"/>
    <property type="match status" value="1"/>
</dbReference>
<evidence type="ECO:0000256" key="2">
    <source>
        <dbReference type="ARBA" id="ARBA00022679"/>
    </source>
</evidence>
<organism evidence="5 6">
    <name type="scientific">Nocardia cyriacigeorgica</name>
    <dbReference type="NCBI Taxonomy" id="135487"/>
    <lineage>
        <taxon>Bacteria</taxon>
        <taxon>Bacillati</taxon>
        <taxon>Actinomycetota</taxon>
        <taxon>Actinomycetes</taxon>
        <taxon>Mycobacteriales</taxon>
        <taxon>Nocardiaceae</taxon>
        <taxon>Nocardia</taxon>
    </lineage>
</organism>
<feature type="domain" description="DNA methylase N-4/N-6" evidence="4">
    <location>
        <begin position="22"/>
        <end position="102"/>
    </location>
</feature>
<dbReference type="GO" id="GO:0003677">
    <property type="term" value="F:DNA binding"/>
    <property type="evidence" value="ECO:0007669"/>
    <property type="project" value="InterPro"/>
</dbReference>
<proteinExistence type="inferred from homology"/>
<accession>A0A5R8NPY8</accession>